<dbReference type="GO" id="GO:0032543">
    <property type="term" value="P:mitochondrial translation"/>
    <property type="evidence" value="ECO:0007669"/>
    <property type="project" value="TreeGrafter"/>
</dbReference>
<dbReference type="Pfam" id="PF01926">
    <property type="entry name" value="MMR_HSR1"/>
    <property type="match status" value="1"/>
</dbReference>
<dbReference type="InterPro" id="IPR027417">
    <property type="entry name" value="P-loop_NTPase"/>
</dbReference>
<dbReference type="PRINTS" id="PR00326">
    <property type="entry name" value="GTP1OBG"/>
</dbReference>
<dbReference type="SUPFAM" id="SSF52540">
    <property type="entry name" value="P-loop containing nucleoside triphosphate hydrolases"/>
    <property type="match status" value="1"/>
</dbReference>
<dbReference type="PANTHER" id="PTHR45782">
    <property type="entry name" value="MITOCHONDRIAL RIBOSOME-ASSOCIATED GTPASE 1"/>
    <property type="match status" value="1"/>
</dbReference>
<dbReference type="Gene3D" id="3.40.50.300">
    <property type="entry name" value="P-loop containing nucleotide triphosphate hydrolases"/>
    <property type="match status" value="1"/>
</dbReference>
<keyword evidence="1" id="KW-0547">Nucleotide-binding</keyword>
<comment type="caution">
    <text evidence="4">The sequence shown here is derived from an EMBL/GenBank/DDBJ whole genome shotgun (WGS) entry which is preliminary data.</text>
</comment>
<dbReference type="GO" id="GO:0005739">
    <property type="term" value="C:mitochondrion"/>
    <property type="evidence" value="ECO:0007669"/>
    <property type="project" value="TreeGrafter"/>
</dbReference>
<name>A0AAD5SUQ0_9FUNG</name>
<reference evidence="4" key="1">
    <citation type="submission" date="2020-05" db="EMBL/GenBank/DDBJ databases">
        <title>Phylogenomic resolution of chytrid fungi.</title>
        <authorList>
            <person name="Stajich J.E."/>
            <person name="Amses K."/>
            <person name="Simmons R."/>
            <person name="Seto K."/>
            <person name="Myers J."/>
            <person name="Bonds A."/>
            <person name="Quandt C.A."/>
            <person name="Barry K."/>
            <person name="Liu P."/>
            <person name="Grigoriev I."/>
            <person name="Longcore J.E."/>
            <person name="James T.Y."/>
        </authorList>
    </citation>
    <scope>NUCLEOTIDE SEQUENCE</scope>
    <source>
        <strain evidence="4">JEL0513</strain>
    </source>
</reference>
<dbReference type="EMBL" id="JADGJH010002096">
    <property type="protein sequence ID" value="KAJ3103614.1"/>
    <property type="molecule type" value="Genomic_DNA"/>
</dbReference>
<keyword evidence="5" id="KW-1185">Reference proteome</keyword>
<evidence type="ECO:0000256" key="2">
    <source>
        <dbReference type="ARBA" id="ARBA00023134"/>
    </source>
</evidence>
<evidence type="ECO:0000313" key="5">
    <source>
        <dbReference type="Proteomes" id="UP001211907"/>
    </source>
</evidence>
<gene>
    <name evidence="4" type="primary">MTG1</name>
    <name evidence="4" type="ORF">HK100_004167</name>
</gene>
<evidence type="ECO:0000259" key="3">
    <source>
        <dbReference type="Pfam" id="PF01926"/>
    </source>
</evidence>
<dbReference type="GO" id="GO:0003924">
    <property type="term" value="F:GTPase activity"/>
    <property type="evidence" value="ECO:0007669"/>
    <property type="project" value="TreeGrafter"/>
</dbReference>
<dbReference type="GO" id="GO:0005525">
    <property type="term" value="F:GTP binding"/>
    <property type="evidence" value="ECO:0007669"/>
    <property type="project" value="UniProtKB-KW"/>
</dbReference>
<sequence length="387" mass="43324">MQTSLPKLQTHLQKQLNSATAPLLRFIPPPVSSVLPWFPKHQQNAVRLLRDGLHHIDLVVEVRDARIPLSSANPQFDKVLGNRDRIIVFNKFDLANHNMCKKMEISFKKYTSIPFIFLSAKKRDSQSMKSLMNLLVEKANSNRQRYSGMSVIVVGLPNVGKSSIVNSLRNCVLKKPKAAKVADFAGVTQSIQTKVKIHDNPVIYLVDTPGVINPQTKSPLQGLRIAVTGCSKDSLTNELALAQYLLFRLNQSETAVAKYTKTFKMPPVPEPRIEIVLKALEMESRSHRHELSIEVDSTVAVPRILFASSLSDACLSFLQMFRNGSFGQFMLDDCRPEGVKAWFETHGGADPDRGVAVMTPDFSKQREEKLGIIVYEDEDKDAMKNAP</sequence>
<protein>
    <submittedName>
        <fullName evidence="4">Mitochondrial GTPase</fullName>
    </submittedName>
</protein>
<dbReference type="PANTHER" id="PTHR45782:SF4">
    <property type="entry name" value="MITOCHONDRIAL RIBOSOME-ASSOCIATED GTPASE 1"/>
    <property type="match status" value="1"/>
</dbReference>
<proteinExistence type="predicted"/>
<dbReference type="CDD" id="cd01856">
    <property type="entry name" value="YlqF"/>
    <property type="match status" value="1"/>
</dbReference>
<evidence type="ECO:0000256" key="1">
    <source>
        <dbReference type="ARBA" id="ARBA00022741"/>
    </source>
</evidence>
<evidence type="ECO:0000313" key="4">
    <source>
        <dbReference type="EMBL" id="KAJ3103614.1"/>
    </source>
</evidence>
<keyword evidence="2" id="KW-0342">GTP-binding</keyword>
<feature type="domain" description="G" evidence="3">
    <location>
        <begin position="151"/>
        <end position="216"/>
    </location>
</feature>
<organism evidence="4 5">
    <name type="scientific">Physocladia obscura</name>
    <dbReference type="NCBI Taxonomy" id="109957"/>
    <lineage>
        <taxon>Eukaryota</taxon>
        <taxon>Fungi</taxon>
        <taxon>Fungi incertae sedis</taxon>
        <taxon>Chytridiomycota</taxon>
        <taxon>Chytridiomycota incertae sedis</taxon>
        <taxon>Chytridiomycetes</taxon>
        <taxon>Chytridiales</taxon>
        <taxon>Chytriomycetaceae</taxon>
        <taxon>Physocladia</taxon>
    </lineage>
</organism>
<dbReference type="Proteomes" id="UP001211907">
    <property type="component" value="Unassembled WGS sequence"/>
</dbReference>
<dbReference type="InterPro" id="IPR006073">
    <property type="entry name" value="GTP-bd"/>
</dbReference>
<accession>A0AAD5SUQ0</accession>
<dbReference type="AlphaFoldDB" id="A0AAD5SUQ0"/>